<dbReference type="InterPro" id="IPR018391">
    <property type="entry name" value="PQQ_b-propeller_rpt"/>
</dbReference>
<dbReference type="SMART" id="SM00564">
    <property type="entry name" value="PQQ"/>
    <property type="match status" value="2"/>
</dbReference>
<evidence type="ECO:0000313" key="4">
    <source>
        <dbReference type="EMBL" id="GLL04594.1"/>
    </source>
</evidence>
<dbReference type="InterPro" id="IPR015943">
    <property type="entry name" value="WD40/YVTN_repeat-like_dom_sf"/>
</dbReference>
<dbReference type="SUPFAM" id="SSF50998">
    <property type="entry name" value="Quinoprotein alcohol dehydrogenase-like"/>
    <property type="match status" value="2"/>
</dbReference>
<dbReference type="Gene3D" id="2.130.10.10">
    <property type="entry name" value="YVTN repeat-like/Quinoprotein amine dehydrogenase"/>
    <property type="match status" value="2"/>
</dbReference>
<evidence type="ECO:0000256" key="1">
    <source>
        <dbReference type="SAM" id="MobiDB-lite"/>
    </source>
</evidence>
<dbReference type="InterPro" id="IPR012291">
    <property type="entry name" value="CBM2_carb-bd_dom_sf"/>
</dbReference>
<protein>
    <recommendedName>
        <fullName evidence="3">CBM2 domain-containing protein</fullName>
    </recommendedName>
</protein>
<dbReference type="RefSeq" id="WP_271189682.1">
    <property type="nucleotide sequence ID" value="NZ_BSFP01000047.1"/>
</dbReference>
<dbReference type="SMART" id="SM00637">
    <property type="entry name" value="CBD_II"/>
    <property type="match status" value="1"/>
</dbReference>
<dbReference type="Pfam" id="PF00553">
    <property type="entry name" value="CBM_2"/>
    <property type="match status" value="1"/>
</dbReference>
<name>A0A9W6KQ19_9ACTN</name>
<dbReference type="PROSITE" id="PS51173">
    <property type="entry name" value="CBM2"/>
    <property type="match status" value="1"/>
</dbReference>
<evidence type="ECO:0000259" key="3">
    <source>
        <dbReference type="PROSITE" id="PS51173"/>
    </source>
</evidence>
<dbReference type="EMBL" id="BSFP01000047">
    <property type="protein sequence ID" value="GLL04594.1"/>
    <property type="molecule type" value="Genomic_DNA"/>
</dbReference>
<accession>A0A9W6KQ19</accession>
<organism evidence="4 5">
    <name type="scientific">Dactylosporangium matsuzakiense</name>
    <dbReference type="NCBI Taxonomy" id="53360"/>
    <lineage>
        <taxon>Bacteria</taxon>
        <taxon>Bacillati</taxon>
        <taxon>Actinomycetota</taxon>
        <taxon>Actinomycetes</taxon>
        <taxon>Micromonosporales</taxon>
        <taxon>Micromonosporaceae</taxon>
        <taxon>Dactylosporangium</taxon>
    </lineage>
</organism>
<sequence>MRTFTRSRTRLAVVTVAVTGTVMAGTAVALSAQAATAGCSVVYSMASQWSGGFTANVSITNLGDPVTSWTLTWSYTAGQQITQAWNATTTQSGGQVTARNLSYNGSIATNASTSFGFNGSWNNSSNPTPAAFTLNGTACTGGVTGSPTPASPAPTSASPSPSRTSSPTPSISATPSTSPTGSDWTTYHKNNARDGNATDLAALSTLSIAWNAALDGNVYGQPLVVKGRVYAATENDTVYELNPTSGAVVWSTHVGTPVSLSTLPCGNINPLGITSTMVYDPATNRLFAVAETTGGMHTLFGLNATTGAVEVQAEVEPPLGTPNAHLQRPALTLLNGRIYIAFGGLLGDCAQYVGSVVSLTTAGTARLSYAVPTTREGAVWGTAGPAVMGTTQLYSVGNGEATSGAYDGSDSVIALSPELQRTDFFAPTDWATQNARDADLGSMSPALVGQFVYADGKAGIGYVLRQGNLGGIGGEVSQLNNGCRAFGGSAVSGNTIYLPCSSGPRAVTISSTGTATELWRAPTSVTAAGSPTIGGGAVWWVDYNGGVLYALNPGTGAVLAQIRIGAAPHFASPTLSGNRAYIGTNAGVTAVNGA</sequence>
<reference evidence="4" key="1">
    <citation type="journal article" date="2014" name="Int. J. Syst. Evol. Microbiol.">
        <title>Complete genome sequence of Corynebacterium casei LMG S-19264T (=DSM 44701T), isolated from a smear-ripened cheese.</title>
        <authorList>
            <consortium name="US DOE Joint Genome Institute (JGI-PGF)"/>
            <person name="Walter F."/>
            <person name="Albersmeier A."/>
            <person name="Kalinowski J."/>
            <person name="Ruckert C."/>
        </authorList>
    </citation>
    <scope>NUCLEOTIDE SEQUENCE</scope>
    <source>
        <strain evidence="4">VKM Ac-1321</strain>
    </source>
</reference>
<dbReference type="InterPro" id="IPR011047">
    <property type="entry name" value="Quinoprotein_ADH-like_sf"/>
</dbReference>
<evidence type="ECO:0000256" key="2">
    <source>
        <dbReference type="SAM" id="SignalP"/>
    </source>
</evidence>
<dbReference type="InterPro" id="IPR008965">
    <property type="entry name" value="CBM2/CBM3_carb-bd_dom_sf"/>
</dbReference>
<feature type="signal peptide" evidence="2">
    <location>
        <begin position="1"/>
        <end position="24"/>
    </location>
</feature>
<dbReference type="InterPro" id="IPR001919">
    <property type="entry name" value="CBD2"/>
</dbReference>
<dbReference type="SUPFAM" id="SSF49384">
    <property type="entry name" value="Carbohydrate-binding domain"/>
    <property type="match status" value="1"/>
</dbReference>
<feature type="domain" description="CBM2" evidence="3">
    <location>
        <begin position="32"/>
        <end position="142"/>
    </location>
</feature>
<dbReference type="Gene3D" id="2.60.40.290">
    <property type="match status" value="1"/>
</dbReference>
<dbReference type="GO" id="GO:0004553">
    <property type="term" value="F:hydrolase activity, hydrolyzing O-glycosyl compounds"/>
    <property type="evidence" value="ECO:0007669"/>
    <property type="project" value="InterPro"/>
</dbReference>
<dbReference type="Proteomes" id="UP001143480">
    <property type="component" value="Unassembled WGS sequence"/>
</dbReference>
<dbReference type="GO" id="GO:0030247">
    <property type="term" value="F:polysaccharide binding"/>
    <property type="evidence" value="ECO:0007669"/>
    <property type="project" value="UniProtKB-UniRule"/>
</dbReference>
<feature type="compositionally biased region" description="Low complexity" evidence="1">
    <location>
        <begin position="145"/>
        <end position="182"/>
    </location>
</feature>
<dbReference type="InterPro" id="IPR002372">
    <property type="entry name" value="PQQ_rpt_dom"/>
</dbReference>
<evidence type="ECO:0000313" key="5">
    <source>
        <dbReference type="Proteomes" id="UP001143480"/>
    </source>
</evidence>
<dbReference type="GO" id="GO:0005975">
    <property type="term" value="P:carbohydrate metabolic process"/>
    <property type="evidence" value="ECO:0007669"/>
    <property type="project" value="InterPro"/>
</dbReference>
<proteinExistence type="predicted"/>
<keyword evidence="5" id="KW-1185">Reference proteome</keyword>
<feature type="region of interest" description="Disordered" evidence="1">
    <location>
        <begin position="142"/>
        <end position="190"/>
    </location>
</feature>
<dbReference type="Pfam" id="PF13360">
    <property type="entry name" value="PQQ_2"/>
    <property type="match status" value="2"/>
</dbReference>
<gene>
    <name evidence="4" type="ORF">GCM10017581_063410</name>
</gene>
<dbReference type="AlphaFoldDB" id="A0A9W6KQ19"/>
<reference evidence="4" key="2">
    <citation type="submission" date="2023-01" db="EMBL/GenBank/DDBJ databases">
        <authorList>
            <person name="Sun Q."/>
            <person name="Evtushenko L."/>
        </authorList>
    </citation>
    <scope>NUCLEOTIDE SEQUENCE</scope>
    <source>
        <strain evidence="4">VKM Ac-1321</strain>
    </source>
</reference>
<feature type="chain" id="PRO_5040857010" description="CBM2 domain-containing protein" evidence="2">
    <location>
        <begin position="25"/>
        <end position="594"/>
    </location>
</feature>
<keyword evidence="2" id="KW-0732">Signal</keyword>
<comment type="caution">
    <text evidence="4">The sequence shown here is derived from an EMBL/GenBank/DDBJ whole genome shotgun (WGS) entry which is preliminary data.</text>
</comment>